<dbReference type="Proteomes" id="UP000017984">
    <property type="component" value="Chromosome"/>
</dbReference>
<organism evidence="1 2">
    <name type="scientific">Streptomyces roseochromogenus subsp. oscitans DS 12.976</name>
    <dbReference type="NCBI Taxonomy" id="1352936"/>
    <lineage>
        <taxon>Bacteria</taxon>
        <taxon>Bacillati</taxon>
        <taxon>Actinomycetota</taxon>
        <taxon>Actinomycetes</taxon>
        <taxon>Kitasatosporales</taxon>
        <taxon>Streptomycetaceae</taxon>
        <taxon>Streptomyces</taxon>
    </lineage>
</organism>
<name>V6JWC4_STRRC</name>
<reference evidence="1 2" key="1">
    <citation type="journal article" date="2014" name="Genome Announc.">
        <title>Draft Genome Sequence of Streptomyces roseochromogenes subsp. oscitans DS 12.976, Producer of the Aminocoumarin Antibiotic Clorobiocin.</title>
        <authorList>
            <person name="Ruckert C."/>
            <person name="Kalinowski J."/>
            <person name="Heide L."/>
            <person name="Apel A.K."/>
        </authorList>
    </citation>
    <scope>NUCLEOTIDE SEQUENCE [LARGE SCALE GENOMIC DNA]</scope>
    <source>
        <strain evidence="1 2">DS 12.976</strain>
    </source>
</reference>
<protein>
    <submittedName>
        <fullName evidence="1">Uncharacterized protein</fullName>
    </submittedName>
</protein>
<comment type="caution">
    <text evidence="1">The sequence shown here is derived from an EMBL/GenBank/DDBJ whole genome shotgun (WGS) entry which is preliminary data.</text>
</comment>
<dbReference type="AlphaFoldDB" id="V6JWC4"/>
<sequence length="67" mass="7111">MRDRISREADGLRAAALRMPQQAPPVDRTAAGAAAYAHDRGDGVQPNGLLSWLGQQADNVVGNVLPF</sequence>
<gene>
    <name evidence="1" type="ORF">M878_31395</name>
</gene>
<dbReference type="RefSeq" id="WP_023550979.1">
    <property type="nucleotide sequence ID" value="NZ_CM002285.1"/>
</dbReference>
<proteinExistence type="predicted"/>
<evidence type="ECO:0000313" key="1">
    <source>
        <dbReference type="EMBL" id="EST24190.1"/>
    </source>
</evidence>
<dbReference type="EMBL" id="AWQX01000269">
    <property type="protein sequence ID" value="EST24190.1"/>
    <property type="molecule type" value="Genomic_DNA"/>
</dbReference>
<evidence type="ECO:0000313" key="2">
    <source>
        <dbReference type="Proteomes" id="UP000017984"/>
    </source>
</evidence>
<keyword evidence="2" id="KW-1185">Reference proteome</keyword>
<dbReference type="HOGENOM" id="CLU_2810733_0_0_11"/>
<dbReference type="PATRIC" id="fig|1352936.5.peg.6536"/>
<dbReference type="STRING" id="1352936.M878_31395"/>
<accession>V6JWC4</accession>